<sequence length="209" mass="22432">MKIKLIALSLCLFTGVNLVKAQEASKNFTPSENKHEFRLSVSDGLTQSTVDVLGIGLADAITGTKRSDERASMVYGLGYRYALNRFKLGADLGFSQTSSKLMLAGETAPSIKEKELNFLVLPTAEFTYFRRGLVELYGSAAAGISLKRHSETGLTDAGKKAAQKTDLNTAFAYQVNPIALRVGNDRIGGFVEAGLGHKGFLTAGVSVKF</sequence>
<dbReference type="RefSeq" id="WP_278411225.1">
    <property type="nucleotide sequence ID" value="NZ_CAUBSX010000040.1"/>
</dbReference>
<evidence type="ECO:0000313" key="3">
    <source>
        <dbReference type="Proteomes" id="UP000718012"/>
    </source>
</evidence>
<dbReference type="Proteomes" id="UP000718012">
    <property type="component" value="Unassembled WGS sequence"/>
</dbReference>
<feature type="chain" id="PRO_5037341694" description="Outer membrane protein beta-barrel domain-containing protein" evidence="1">
    <location>
        <begin position="22"/>
        <end position="209"/>
    </location>
</feature>
<protein>
    <recommendedName>
        <fullName evidence="4">Outer membrane protein beta-barrel domain-containing protein</fullName>
    </recommendedName>
</protein>
<evidence type="ECO:0000313" key="2">
    <source>
        <dbReference type="EMBL" id="HJF07537.1"/>
    </source>
</evidence>
<proteinExistence type="predicted"/>
<evidence type="ECO:0000256" key="1">
    <source>
        <dbReference type="SAM" id="SignalP"/>
    </source>
</evidence>
<evidence type="ECO:0008006" key="4">
    <source>
        <dbReference type="Google" id="ProtNLM"/>
    </source>
</evidence>
<feature type="signal peptide" evidence="1">
    <location>
        <begin position="1"/>
        <end position="21"/>
    </location>
</feature>
<organism evidence="2 3">
    <name type="scientific">Phocaeicola coprocola</name>
    <dbReference type="NCBI Taxonomy" id="310298"/>
    <lineage>
        <taxon>Bacteria</taxon>
        <taxon>Pseudomonadati</taxon>
        <taxon>Bacteroidota</taxon>
        <taxon>Bacteroidia</taxon>
        <taxon>Bacteroidales</taxon>
        <taxon>Bacteroidaceae</taxon>
        <taxon>Phocaeicola</taxon>
    </lineage>
</organism>
<dbReference type="AlphaFoldDB" id="A0A921FCB1"/>
<dbReference type="EMBL" id="DYXD01000110">
    <property type="protein sequence ID" value="HJF07537.1"/>
    <property type="molecule type" value="Genomic_DNA"/>
</dbReference>
<reference evidence="2" key="2">
    <citation type="submission" date="2021-09" db="EMBL/GenBank/DDBJ databases">
        <authorList>
            <person name="Gilroy R."/>
        </authorList>
    </citation>
    <scope>NUCLEOTIDE SEQUENCE</scope>
    <source>
        <strain evidence="2">CHK165-8395</strain>
    </source>
</reference>
<keyword evidence="1" id="KW-0732">Signal</keyword>
<comment type="caution">
    <text evidence="2">The sequence shown here is derived from an EMBL/GenBank/DDBJ whole genome shotgun (WGS) entry which is preliminary data.</text>
</comment>
<reference evidence="2" key="1">
    <citation type="journal article" date="2021" name="PeerJ">
        <title>Extensive microbial diversity within the chicken gut microbiome revealed by metagenomics and culture.</title>
        <authorList>
            <person name="Gilroy R."/>
            <person name="Ravi A."/>
            <person name="Getino M."/>
            <person name="Pursley I."/>
            <person name="Horton D.L."/>
            <person name="Alikhan N.F."/>
            <person name="Baker D."/>
            <person name="Gharbi K."/>
            <person name="Hall N."/>
            <person name="Watson M."/>
            <person name="Adriaenssens E.M."/>
            <person name="Foster-Nyarko E."/>
            <person name="Jarju S."/>
            <person name="Secka A."/>
            <person name="Antonio M."/>
            <person name="Oren A."/>
            <person name="Chaudhuri R.R."/>
            <person name="La Ragione R."/>
            <person name="Hildebrand F."/>
            <person name="Pallen M.J."/>
        </authorList>
    </citation>
    <scope>NUCLEOTIDE SEQUENCE</scope>
    <source>
        <strain evidence="2">CHK165-8395</strain>
    </source>
</reference>
<gene>
    <name evidence="2" type="ORF">K8U81_04985</name>
</gene>
<name>A0A921FCB1_9BACT</name>
<accession>A0A921FCB1</accession>